<evidence type="ECO:0000313" key="2">
    <source>
        <dbReference type="EMBL" id="MBO8198225.1"/>
    </source>
</evidence>
<proteinExistence type="predicted"/>
<evidence type="ECO:0000256" key="1">
    <source>
        <dbReference type="SAM" id="MobiDB-lite"/>
    </source>
</evidence>
<keyword evidence="3" id="KW-1185">Reference proteome</keyword>
<accession>A0ABS3XS50</accession>
<gene>
    <name evidence="2" type="ORF">JW613_07890</name>
</gene>
<dbReference type="RefSeq" id="WP_209209953.1">
    <property type="nucleotide sequence ID" value="NZ_JAFFZM010000003.1"/>
</dbReference>
<name>A0ABS3XS50_9ACTN</name>
<dbReference type="EMBL" id="JAFFZM010000003">
    <property type="protein sequence ID" value="MBO8198225.1"/>
    <property type="molecule type" value="Genomic_DNA"/>
</dbReference>
<organism evidence="2 3">
    <name type="scientific">Streptomyces smyrnaeus</name>
    <dbReference type="NCBI Taxonomy" id="1387713"/>
    <lineage>
        <taxon>Bacteria</taxon>
        <taxon>Bacillati</taxon>
        <taxon>Actinomycetota</taxon>
        <taxon>Actinomycetes</taxon>
        <taxon>Kitasatosporales</taxon>
        <taxon>Streptomycetaceae</taxon>
        <taxon>Streptomyces</taxon>
    </lineage>
</organism>
<dbReference type="GeneID" id="96258526"/>
<comment type="caution">
    <text evidence="2">The sequence shown here is derived from an EMBL/GenBank/DDBJ whole genome shotgun (WGS) entry which is preliminary data.</text>
</comment>
<protein>
    <recommendedName>
        <fullName evidence="4">Nucleopolyhedrovirus P10 family protein</fullName>
    </recommendedName>
</protein>
<feature type="compositionally biased region" description="Low complexity" evidence="1">
    <location>
        <begin position="144"/>
        <end position="172"/>
    </location>
</feature>
<evidence type="ECO:0008006" key="4">
    <source>
        <dbReference type="Google" id="ProtNLM"/>
    </source>
</evidence>
<evidence type="ECO:0000313" key="3">
    <source>
        <dbReference type="Proteomes" id="UP000721954"/>
    </source>
</evidence>
<reference evidence="2 3" key="1">
    <citation type="submission" date="2021-02" db="EMBL/GenBank/DDBJ databases">
        <title>Streptomyces spirodelae sp. nov., isolated from duckweed.</title>
        <authorList>
            <person name="Saimee Y."/>
            <person name="Duangmal K."/>
        </authorList>
    </citation>
    <scope>NUCLEOTIDE SEQUENCE [LARGE SCALE GENOMIC DNA]</scope>
    <source>
        <strain evidence="2 3">DSM 42105</strain>
    </source>
</reference>
<dbReference type="Proteomes" id="UP000721954">
    <property type="component" value="Unassembled WGS sequence"/>
</dbReference>
<sequence length="269" mass="26948">MTAERLTQVVRQQLGMGRLLPLGEAADGAWVTEEAALDVLRRAVPDTRLSAMRVELSGPGTGTEPAVPPPPSALPPGPLTLTAELAVPADRPVPAAADEVRRALLATAERELGLALESVDLRVTELVDAPGDMAAPAPGPGHPPVAGQGPESEATGAAGTAEAAGTAGAAHQEAADRVRRAVLAVDGVARLAPVVGPALSRVAAGPAISPVRIEGDPEAGRCHVLLQLGVSPTRRVLATARAAGAAARGVLGAADQVTVAVLVTAVDRV</sequence>
<feature type="region of interest" description="Disordered" evidence="1">
    <location>
        <begin position="132"/>
        <end position="172"/>
    </location>
</feature>